<keyword evidence="2" id="KW-0812">Transmembrane</keyword>
<evidence type="ECO:0000313" key="4">
    <source>
        <dbReference type="EMBL" id="UYB35330.1"/>
    </source>
</evidence>
<sequence length="252" mass="25248">MFSKLRLGRVPGRRDSPRAPGSKTPPLRPGTGHPRGRFRRFLVRRRRLLAGLLAAAAAGIAVEALLPPDPATALVASAAGDLPAGHVIAQRDLRMISLPPRAVPPGAFHEAQTAVGRQLAVPVRGGGLVSETVLVGDGLLTGSPAGTAALPLRPADPAAARLLSPGSLVDVVATPEEGFDGAGPPVVLASGVPVLWITGTDSGTTSWPGTTAAADEQLVVVAAPAAAAPELAVASARGGLYFVPKGVPGPGP</sequence>
<dbReference type="RefSeq" id="WP_263127354.1">
    <property type="nucleotide sequence ID" value="NZ_CP106856.1"/>
</dbReference>
<keyword evidence="2" id="KW-0472">Membrane</keyword>
<dbReference type="InterPro" id="IPR031571">
    <property type="entry name" value="RcpC_dom"/>
</dbReference>
<dbReference type="SMART" id="SM00858">
    <property type="entry name" value="SAF"/>
    <property type="match status" value="1"/>
</dbReference>
<gene>
    <name evidence="4" type="ORF">N9A08_11900</name>
</gene>
<dbReference type="Pfam" id="PF08666">
    <property type="entry name" value="SAF"/>
    <property type="match status" value="1"/>
</dbReference>
<feature type="domain" description="SAF" evidence="3">
    <location>
        <begin position="71"/>
        <end position="135"/>
    </location>
</feature>
<dbReference type="Pfam" id="PF16976">
    <property type="entry name" value="RcpC"/>
    <property type="match status" value="1"/>
</dbReference>
<protein>
    <submittedName>
        <fullName evidence="4">RcpC/CpaB family pilus assembly protein</fullName>
    </submittedName>
</protein>
<feature type="transmembrane region" description="Helical" evidence="2">
    <location>
        <begin position="48"/>
        <end position="66"/>
    </location>
</feature>
<dbReference type="InterPro" id="IPR013974">
    <property type="entry name" value="SAF"/>
</dbReference>
<dbReference type="CDD" id="cd11614">
    <property type="entry name" value="SAF_CpaB_FlgA_like"/>
    <property type="match status" value="1"/>
</dbReference>
<name>A0ABY6FQ52_9MICC</name>
<reference evidence="4" key="1">
    <citation type="submission" date="2022-09" db="EMBL/GenBank/DDBJ databases">
        <authorList>
            <person name="Li D."/>
            <person name="Cheng J."/>
            <person name="Li Y."/>
        </authorList>
    </citation>
    <scope>NUCLEOTIDE SEQUENCE</scope>
    <source>
        <strain evidence="4">DL</strain>
    </source>
</reference>
<keyword evidence="2" id="KW-1133">Transmembrane helix</keyword>
<dbReference type="Proteomes" id="UP001063368">
    <property type="component" value="Chromosome"/>
</dbReference>
<keyword evidence="5" id="KW-1185">Reference proteome</keyword>
<evidence type="ECO:0000313" key="5">
    <source>
        <dbReference type="Proteomes" id="UP001063368"/>
    </source>
</evidence>
<organism evidence="4 5">
    <name type="scientific">Arthrobacter koreensis</name>
    <dbReference type="NCBI Taxonomy" id="199136"/>
    <lineage>
        <taxon>Bacteria</taxon>
        <taxon>Bacillati</taxon>
        <taxon>Actinomycetota</taxon>
        <taxon>Actinomycetes</taxon>
        <taxon>Micrococcales</taxon>
        <taxon>Micrococcaceae</taxon>
        <taxon>Arthrobacter</taxon>
    </lineage>
</organism>
<accession>A0ABY6FQ52</accession>
<feature type="region of interest" description="Disordered" evidence="1">
    <location>
        <begin position="1"/>
        <end position="35"/>
    </location>
</feature>
<evidence type="ECO:0000259" key="3">
    <source>
        <dbReference type="SMART" id="SM00858"/>
    </source>
</evidence>
<evidence type="ECO:0000256" key="2">
    <source>
        <dbReference type="SAM" id="Phobius"/>
    </source>
</evidence>
<proteinExistence type="predicted"/>
<evidence type="ECO:0000256" key="1">
    <source>
        <dbReference type="SAM" id="MobiDB-lite"/>
    </source>
</evidence>
<dbReference type="EMBL" id="CP106856">
    <property type="protein sequence ID" value="UYB35330.1"/>
    <property type="molecule type" value="Genomic_DNA"/>
</dbReference>